<dbReference type="AlphaFoldDB" id="A0A0A9HMY2"/>
<sequence length="99" mass="11720">MDAAQGNEQPCSTYWMRIHSYLHDHKDFKSDRNHTSLMHRWGDIQRAINKFASCMADVQCRKPSGMTERDKIAEAMKIFRGRDAKDGEPFKFLHYWPLM</sequence>
<name>A0A0A9HMY2_ARUDO</name>
<reference evidence="1" key="1">
    <citation type="submission" date="2014-09" db="EMBL/GenBank/DDBJ databases">
        <authorList>
            <person name="Magalhaes I.L.F."/>
            <person name="Oliveira U."/>
            <person name="Santos F.R."/>
            <person name="Vidigal T.H.D.A."/>
            <person name="Brescovit A.D."/>
            <person name="Santos A.J."/>
        </authorList>
    </citation>
    <scope>NUCLEOTIDE SEQUENCE</scope>
    <source>
        <tissue evidence="1">Shoot tissue taken approximately 20 cm above the soil surface</tissue>
    </source>
</reference>
<accession>A0A0A9HMY2</accession>
<dbReference type="PANTHER" id="PTHR45125:SF3">
    <property type="entry name" value="NO-APICAL-MERISTEM-ASSOCIATED CARBOXY-TERMINAL DOMAIN PROTEIN"/>
    <property type="match status" value="1"/>
</dbReference>
<evidence type="ECO:0008006" key="2">
    <source>
        <dbReference type="Google" id="ProtNLM"/>
    </source>
</evidence>
<dbReference type="PANTHER" id="PTHR45125">
    <property type="entry name" value="F21J9.4-RELATED"/>
    <property type="match status" value="1"/>
</dbReference>
<organism evidence="1">
    <name type="scientific">Arundo donax</name>
    <name type="common">Giant reed</name>
    <name type="synonym">Donax arundinaceus</name>
    <dbReference type="NCBI Taxonomy" id="35708"/>
    <lineage>
        <taxon>Eukaryota</taxon>
        <taxon>Viridiplantae</taxon>
        <taxon>Streptophyta</taxon>
        <taxon>Embryophyta</taxon>
        <taxon>Tracheophyta</taxon>
        <taxon>Spermatophyta</taxon>
        <taxon>Magnoliopsida</taxon>
        <taxon>Liliopsida</taxon>
        <taxon>Poales</taxon>
        <taxon>Poaceae</taxon>
        <taxon>PACMAD clade</taxon>
        <taxon>Arundinoideae</taxon>
        <taxon>Arundineae</taxon>
        <taxon>Arundo</taxon>
    </lineage>
</organism>
<proteinExistence type="predicted"/>
<protein>
    <recommendedName>
        <fullName evidence="2">No apical meristem-associated C-terminal domain-containing protein</fullName>
    </recommendedName>
</protein>
<evidence type="ECO:0000313" key="1">
    <source>
        <dbReference type="EMBL" id="JAE36241.1"/>
    </source>
</evidence>
<reference evidence="1" key="2">
    <citation type="journal article" date="2015" name="Data Brief">
        <title>Shoot transcriptome of the giant reed, Arundo donax.</title>
        <authorList>
            <person name="Barrero R.A."/>
            <person name="Guerrero F.D."/>
            <person name="Moolhuijzen P."/>
            <person name="Goolsby J.A."/>
            <person name="Tidwell J."/>
            <person name="Bellgard S.E."/>
            <person name="Bellgard M.I."/>
        </authorList>
    </citation>
    <scope>NUCLEOTIDE SEQUENCE</scope>
    <source>
        <tissue evidence="1">Shoot tissue taken approximately 20 cm above the soil surface</tissue>
    </source>
</reference>
<dbReference type="EMBL" id="GBRH01161655">
    <property type="protein sequence ID" value="JAE36241.1"/>
    <property type="molecule type" value="Transcribed_RNA"/>
</dbReference>